<evidence type="ECO:0000313" key="1">
    <source>
        <dbReference type="EMBL" id="JAH19146.1"/>
    </source>
</evidence>
<dbReference type="AlphaFoldDB" id="A0A0E9QQC3"/>
<dbReference type="EMBL" id="GBXM01089431">
    <property type="protein sequence ID" value="JAH19146.1"/>
    <property type="molecule type" value="Transcribed_RNA"/>
</dbReference>
<reference evidence="1" key="1">
    <citation type="submission" date="2014-11" db="EMBL/GenBank/DDBJ databases">
        <authorList>
            <person name="Amaro Gonzalez C."/>
        </authorList>
    </citation>
    <scope>NUCLEOTIDE SEQUENCE</scope>
</reference>
<proteinExistence type="predicted"/>
<name>A0A0E9QQC3_ANGAN</name>
<protein>
    <submittedName>
        <fullName evidence="1">Uncharacterized protein</fullName>
    </submittedName>
</protein>
<accession>A0A0E9QQC3</accession>
<organism evidence="1">
    <name type="scientific">Anguilla anguilla</name>
    <name type="common">European freshwater eel</name>
    <name type="synonym">Muraena anguilla</name>
    <dbReference type="NCBI Taxonomy" id="7936"/>
    <lineage>
        <taxon>Eukaryota</taxon>
        <taxon>Metazoa</taxon>
        <taxon>Chordata</taxon>
        <taxon>Craniata</taxon>
        <taxon>Vertebrata</taxon>
        <taxon>Euteleostomi</taxon>
        <taxon>Actinopterygii</taxon>
        <taxon>Neopterygii</taxon>
        <taxon>Teleostei</taxon>
        <taxon>Anguilliformes</taxon>
        <taxon>Anguillidae</taxon>
        <taxon>Anguilla</taxon>
    </lineage>
</organism>
<reference evidence="1" key="2">
    <citation type="journal article" date="2015" name="Fish Shellfish Immunol.">
        <title>Early steps in the European eel (Anguilla anguilla)-Vibrio vulnificus interaction in the gills: Role of the RtxA13 toxin.</title>
        <authorList>
            <person name="Callol A."/>
            <person name="Pajuelo D."/>
            <person name="Ebbesson L."/>
            <person name="Teles M."/>
            <person name="MacKenzie S."/>
            <person name="Amaro C."/>
        </authorList>
    </citation>
    <scope>NUCLEOTIDE SEQUENCE</scope>
</reference>
<sequence>MGSNSGFNQHLTLTYRNKCRLTE</sequence>